<accession>A0AB35LH44</accession>
<reference evidence="1" key="1">
    <citation type="submission" date="2023-04" db="EMBL/GenBank/DDBJ databases">
        <authorList>
            <person name="Li W."/>
        </authorList>
    </citation>
    <scope>NUCLEOTIDE SEQUENCE</scope>
    <source>
        <strain evidence="1">QITACRE101</strain>
    </source>
</reference>
<feature type="non-terminal residue" evidence="1">
    <location>
        <position position="1"/>
    </location>
</feature>
<evidence type="ECO:0000313" key="1">
    <source>
        <dbReference type="EMBL" id="MDH2307922.1"/>
    </source>
</evidence>
<dbReference type="Proteomes" id="UP001162044">
    <property type="component" value="Unassembled WGS sequence"/>
</dbReference>
<name>A0AB35LH44_PRORE</name>
<gene>
    <name evidence="1" type="ORF">QDQ51_21260</name>
</gene>
<sequence>TGGALGELDARRINLDGVKLDGEQALQLVESLGVIVHR</sequence>
<reference evidence="1" key="2">
    <citation type="submission" date="2023-10" db="EMBL/GenBank/DDBJ databases">
        <title>Analysis of Resistance Genes of Carbapenem-resistant Providencia rettgeri.</title>
        <authorList>
            <person name="Liu M."/>
        </authorList>
    </citation>
    <scope>NUCLEOTIDE SEQUENCE</scope>
    <source>
        <strain evidence="1">QITACRE101</strain>
    </source>
</reference>
<protein>
    <submittedName>
        <fullName evidence="1">QnrD family quinolone resistance pentapeptide repeat protein</fullName>
    </submittedName>
</protein>
<organism evidence="1 2">
    <name type="scientific">Providencia rettgeri</name>
    <dbReference type="NCBI Taxonomy" id="587"/>
    <lineage>
        <taxon>Bacteria</taxon>
        <taxon>Pseudomonadati</taxon>
        <taxon>Pseudomonadota</taxon>
        <taxon>Gammaproteobacteria</taxon>
        <taxon>Enterobacterales</taxon>
        <taxon>Morganellaceae</taxon>
        <taxon>Providencia</taxon>
    </lineage>
</organism>
<dbReference type="AlphaFoldDB" id="A0AB35LH44"/>
<dbReference type="EMBL" id="JARVQW010000026">
    <property type="protein sequence ID" value="MDH2307922.1"/>
    <property type="molecule type" value="Genomic_DNA"/>
</dbReference>
<proteinExistence type="predicted"/>
<evidence type="ECO:0000313" key="2">
    <source>
        <dbReference type="Proteomes" id="UP001162044"/>
    </source>
</evidence>
<comment type="caution">
    <text evidence="1">The sequence shown here is derived from an EMBL/GenBank/DDBJ whole genome shotgun (WGS) entry which is preliminary data.</text>
</comment>